<dbReference type="STRING" id="290052.ASU35_16205"/>
<name>A0A0V8QA82_9FIRM</name>
<reference evidence="1 2" key="1">
    <citation type="submission" date="2015-11" db="EMBL/GenBank/DDBJ databases">
        <title>Butyribacter intestini gen. nov., sp. nov., a butyric acid-producing bacterium of the family Lachnospiraceae isolated from the human faeces.</title>
        <authorList>
            <person name="Zou Y."/>
            <person name="Xue W."/>
            <person name="Luo G."/>
            <person name="Lv M."/>
        </authorList>
    </citation>
    <scope>NUCLEOTIDE SEQUENCE [LARGE SCALE GENOMIC DNA]</scope>
    <source>
        <strain evidence="1 2">ACET-33324</strain>
    </source>
</reference>
<dbReference type="AlphaFoldDB" id="A0A0V8QA82"/>
<dbReference type="EMBL" id="LNAM01000218">
    <property type="protein sequence ID" value="KSV57515.1"/>
    <property type="molecule type" value="Genomic_DNA"/>
</dbReference>
<protein>
    <submittedName>
        <fullName evidence="1">Uncharacterized protein</fullName>
    </submittedName>
</protein>
<accession>A0A0V8QA82</accession>
<proteinExistence type="predicted"/>
<keyword evidence="2" id="KW-1185">Reference proteome</keyword>
<comment type="caution">
    <text evidence="1">The sequence shown here is derived from an EMBL/GenBank/DDBJ whole genome shotgun (WGS) entry which is preliminary data.</text>
</comment>
<evidence type="ECO:0000313" key="1">
    <source>
        <dbReference type="EMBL" id="KSV57515.1"/>
    </source>
</evidence>
<gene>
    <name evidence="1" type="ORF">ASU35_16205</name>
</gene>
<evidence type="ECO:0000313" key="2">
    <source>
        <dbReference type="Proteomes" id="UP000054874"/>
    </source>
</evidence>
<organism evidence="1 2">
    <name type="scientific">Acetivibrio ethanolgignens</name>
    <dbReference type="NCBI Taxonomy" id="290052"/>
    <lineage>
        <taxon>Bacteria</taxon>
        <taxon>Bacillati</taxon>
        <taxon>Bacillota</taxon>
        <taxon>Clostridia</taxon>
        <taxon>Eubacteriales</taxon>
        <taxon>Oscillospiraceae</taxon>
        <taxon>Acetivibrio</taxon>
    </lineage>
</organism>
<dbReference type="RefSeq" id="WP_058354246.1">
    <property type="nucleotide sequence ID" value="NZ_CABMMD010000218.1"/>
</dbReference>
<dbReference type="Proteomes" id="UP000054874">
    <property type="component" value="Unassembled WGS sequence"/>
</dbReference>
<sequence>MSRIILLYIEGKQDKSRLPLLLNKYYSEIYDAEGQLQRIAIISTNSCTNIKTYANLKYINQLYLREQFLMIRDGDGKDAKKLKQELCSYYAERRREDAGALPRVEPKNVLILKYYSFEIRLPQSHWL</sequence>